<name>A0ABR3GWY7_9PEZI</name>
<dbReference type="InterPro" id="IPR037457">
    <property type="entry name" value="M28_QC"/>
</dbReference>
<dbReference type="InterPro" id="IPR040234">
    <property type="entry name" value="QC/QCL"/>
</dbReference>
<comment type="similarity">
    <text evidence="3">Belongs to the peptidase M28 family.</text>
</comment>
<evidence type="ECO:0000256" key="1">
    <source>
        <dbReference type="ARBA" id="ARBA00022679"/>
    </source>
</evidence>
<keyword evidence="3" id="KW-0732">Signal</keyword>
<gene>
    <name evidence="5" type="ORF">Q9L58_000408</name>
</gene>
<evidence type="ECO:0000256" key="2">
    <source>
        <dbReference type="ARBA" id="ARBA00023315"/>
    </source>
</evidence>
<evidence type="ECO:0000313" key="5">
    <source>
        <dbReference type="EMBL" id="KAL0640439.1"/>
    </source>
</evidence>
<dbReference type="Pfam" id="PF04389">
    <property type="entry name" value="Peptidase_M28"/>
    <property type="match status" value="1"/>
</dbReference>
<evidence type="ECO:0000259" key="4">
    <source>
        <dbReference type="Pfam" id="PF04389"/>
    </source>
</evidence>
<dbReference type="PANTHER" id="PTHR12283">
    <property type="entry name" value="GLUTAMINYL-PEPTIDE CYCLOTRANSFERASE"/>
    <property type="match status" value="1"/>
</dbReference>
<dbReference type="EMBL" id="JBBBZM010000003">
    <property type="protein sequence ID" value="KAL0640439.1"/>
    <property type="molecule type" value="Genomic_DNA"/>
</dbReference>
<dbReference type="InterPro" id="IPR007484">
    <property type="entry name" value="Peptidase_M28"/>
</dbReference>
<keyword evidence="3" id="KW-0862">Zinc</keyword>
<dbReference type="Gene3D" id="3.40.630.10">
    <property type="entry name" value="Zn peptidases"/>
    <property type="match status" value="1"/>
</dbReference>
<evidence type="ECO:0000313" key="6">
    <source>
        <dbReference type="Proteomes" id="UP001447188"/>
    </source>
</evidence>
<keyword evidence="6" id="KW-1185">Reference proteome</keyword>
<evidence type="ECO:0000256" key="3">
    <source>
        <dbReference type="RuleBase" id="RU361240"/>
    </source>
</evidence>
<keyword evidence="3" id="KW-0479">Metal-binding</keyword>
<reference evidence="5 6" key="1">
    <citation type="submission" date="2024-02" db="EMBL/GenBank/DDBJ databases">
        <title>Discinaceae phylogenomics.</title>
        <authorList>
            <person name="Dirks A.C."/>
            <person name="James T.Y."/>
        </authorList>
    </citation>
    <scope>NUCLEOTIDE SEQUENCE [LARGE SCALE GENOMIC DNA]</scope>
    <source>
        <strain evidence="5 6">ACD0624</strain>
    </source>
</reference>
<feature type="domain" description="Peptidase M28" evidence="4">
    <location>
        <begin position="118"/>
        <end position="356"/>
    </location>
</feature>
<keyword evidence="3" id="KW-0645">Protease</keyword>
<sequence length="394" mass="43701">MAPLVPFALLLLATLTSAWKDLSDDTLKFLPNPSDADFNIYDGTLLSPILIPRVPGTLGSTQVLNHLQDYFRTQLPSWTLSTQNSSDVTPISKGKKVPFVNFMATRDPPWSRPGDVGRLVLVAHYDSKLTPKDFIGATDSAVPCAMMLHVAKSIDAALTRMWASMGVAGFDALSDDDIAKKGVMLLFLDGEEAFHNWSDSDSLYGARFFAADRSLAEVWESTYHPALSPRQNHLSSIDLFLLLDLLGSPNPRIPSYFKTTHWAYNHMAALEARMRASDLFLSHETSPGKWFYDSKGNSHGNRFMVQDDHVPFLARGVEVLHVIPTPFPGVWHTMDDDGEHLDAQTVKDWAYLVTAFTAGWLELDGYVEAPIDTAGSIVDDEAVGIGRRDFRTEL</sequence>
<protein>
    <recommendedName>
        <fullName evidence="3">Peptide hydrolase</fullName>
        <ecNumber evidence="3">3.4.-.-</ecNumber>
    </recommendedName>
</protein>
<dbReference type="Proteomes" id="UP001447188">
    <property type="component" value="Unassembled WGS sequence"/>
</dbReference>
<proteinExistence type="inferred from homology"/>
<organism evidence="5 6">
    <name type="scientific">Discina gigas</name>
    <dbReference type="NCBI Taxonomy" id="1032678"/>
    <lineage>
        <taxon>Eukaryota</taxon>
        <taxon>Fungi</taxon>
        <taxon>Dikarya</taxon>
        <taxon>Ascomycota</taxon>
        <taxon>Pezizomycotina</taxon>
        <taxon>Pezizomycetes</taxon>
        <taxon>Pezizales</taxon>
        <taxon>Discinaceae</taxon>
        <taxon>Discina</taxon>
    </lineage>
</organism>
<comment type="caution">
    <text evidence="5">The sequence shown here is derived from an EMBL/GenBank/DDBJ whole genome shotgun (WGS) entry which is preliminary data.</text>
</comment>
<keyword evidence="3" id="KW-0378">Hydrolase</keyword>
<dbReference type="EC" id="3.4.-.-" evidence="3"/>
<keyword evidence="1" id="KW-0808">Transferase</keyword>
<dbReference type="SUPFAM" id="SSF53187">
    <property type="entry name" value="Zn-dependent exopeptidases"/>
    <property type="match status" value="1"/>
</dbReference>
<feature type="signal peptide" evidence="3">
    <location>
        <begin position="1"/>
        <end position="18"/>
    </location>
</feature>
<dbReference type="CDD" id="cd03880">
    <property type="entry name" value="M28_QC_like"/>
    <property type="match status" value="1"/>
</dbReference>
<keyword evidence="2" id="KW-0012">Acyltransferase</keyword>
<feature type="chain" id="PRO_5044974643" description="Peptide hydrolase" evidence="3">
    <location>
        <begin position="19"/>
        <end position="394"/>
    </location>
</feature>
<accession>A0ABR3GWY7</accession>
<dbReference type="PANTHER" id="PTHR12283:SF6">
    <property type="entry name" value="GLUTAMINYL-PEPTIDE CYCLOTRANSFERASE-RELATED"/>
    <property type="match status" value="1"/>
</dbReference>